<sequence>MLTDADIDFMRNTREEITKKRERLVTLTYADGTVDEYTGEIVDGRPIERTVSSVVTELSSSSSAGAERYMENGIQYEKGDIWLSVAIDFIWDIADKMTHVSHDGKDYTILAADKKGIGKRNRYEILGRLVS</sequence>
<name>A0A942YGA3_9BACI</name>
<proteinExistence type="predicted"/>
<accession>A0A942YGA3</accession>
<keyword evidence="2" id="KW-1185">Reference proteome</keyword>
<evidence type="ECO:0000313" key="1">
    <source>
        <dbReference type="EMBL" id="MBS4195332.1"/>
    </source>
</evidence>
<gene>
    <name evidence="1" type="ORF">KHA97_09710</name>
</gene>
<organism evidence="1 2">
    <name type="scientific">Lederbergia citri</name>
    <dbReference type="NCBI Taxonomy" id="2833580"/>
    <lineage>
        <taxon>Bacteria</taxon>
        <taxon>Bacillati</taxon>
        <taxon>Bacillota</taxon>
        <taxon>Bacilli</taxon>
        <taxon>Bacillales</taxon>
        <taxon>Bacillaceae</taxon>
        <taxon>Lederbergia</taxon>
    </lineage>
</organism>
<protein>
    <submittedName>
        <fullName evidence="1">Uncharacterized protein</fullName>
    </submittedName>
</protein>
<dbReference type="EMBL" id="JAGYPG010000002">
    <property type="protein sequence ID" value="MBS4195332.1"/>
    <property type="molecule type" value="Genomic_DNA"/>
</dbReference>
<evidence type="ECO:0000313" key="2">
    <source>
        <dbReference type="Proteomes" id="UP000681414"/>
    </source>
</evidence>
<dbReference type="RefSeq" id="WP_213124560.1">
    <property type="nucleotide sequence ID" value="NZ_JAGYPG010000002.1"/>
</dbReference>
<dbReference type="Proteomes" id="UP000681414">
    <property type="component" value="Unassembled WGS sequence"/>
</dbReference>
<reference evidence="1 2" key="1">
    <citation type="submission" date="2021-05" db="EMBL/GenBank/DDBJ databases">
        <title>Novel Bacillus species.</title>
        <authorList>
            <person name="Liu G."/>
        </authorList>
    </citation>
    <scope>NUCLEOTIDE SEQUENCE [LARGE SCALE GENOMIC DNA]</scope>
    <source>
        <strain evidence="2">FJAT-49780</strain>
    </source>
</reference>
<dbReference type="AlphaFoldDB" id="A0A942YGA3"/>
<comment type="caution">
    <text evidence="1">The sequence shown here is derived from an EMBL/GenBank/DDBJ whole genome shotgun (WGS) entry which is preliminary data.</text>
</comment>